<dbReference type="Gramene" id="Pp3c10_6710V3.3">
    <property type="protein sequence ID" value="PAC:32900287.CDS.1"/>
    <property type="gene ID" value="Pp3c10_6710"/>
</dbReference>
<reference evidence="1 3" key="2">
    <citation type="journal article" date="2018" name="Plant J.">
        <title>The Physcomitrella patens chromosome-scale assembly reveals moss genome structure and evolution.</title>
        <authorList>
            <person name="Lang D."/>
            <person name="Ullrich K.K."/>
            <person name="Murat F."/>
            <person name="Fuchs J."/>
            <person name="Jenkins J."/>
            <person name="Haas F.B."/>
            <person name="Piednoel M."/>
            <person name="Gundlach H."/>
            <person name="Van Bel M."/>
            <person name="Meyberg R."/>
            <person name="Vives C."/>
            <person name="Morata J."/>
            <person name="Symeonidi A."/>
            <person name="Hiss M."/>
            <person name="Muchero W."/>
            <person name="Kamisugi Y."/>
            <person name="Saleh O."/>
            <person name="Blanc G."/>
            <person name="Decker E.L."/>
            <person name="van Gessel N."/>
            <person name="Grimwood J."/>
            <person name="Hayes R.D."/>
            <person name="Graham S.W."/>
            <person name="Gunter L.E."/>
            <person name="McDaniel S.F."/>
            <person name="Hoernstein S.N.W."/>
            <person name="Larsson A."/>
            <person name="Li F.W."/>
            <person name="Perroud P.F."/>
            <person name="Phillips J."/>
            <person name="Ranjan P."/>
            <person name="Rokshar D.S."/>
            <person name="Rothfels C.J."/>
            <person name="Schneider L."/>
            <person name="Shu S."/>
            <person name="Stevenson D.W."/>
            <person name="Thummler F."/>
            <person name="Tillich M."/>
            <person name="Villarreal Aguilar J.C."/>
            <person name="Widiez T."/>
            <person name="Wong G.K."/>
            <person name="Wymore A."/>
            <person name="Zhang Y."/>
            <person name="Zimmer A.D."/>
            <person name="Quatrano R.S."/>
            <person name="Mayer K.F.X."/>
            <person name="Goodstein D."/>
            <person name="Casacuberta J.M."/>
            <person name="Vandepoele K."/>
            <person name="Reski R."/>
            <person name="Cuming A.C."/>
            <person name="Tuskan G.A."/>
            <person name="Maumus F."/>
            <person name="Salse J."/>
            <person name="Schmutz J."/>
            <person name="Rensing S.A."/>
        </authorList>
    </citation>
    <scope>NUCLEOTIDE SEQUENCE [LARGE SCALE GENOMIC DNA]</scope>
    <source>
        <strain evidence="2 3">cv. Gransden 2004</strain>
    </source>
</reference>
<evidence type="ECO:0000313" key="1">
    <source>
        <dbReference type="EMBL" id="PNR46394.1"/>
    </source>
</evidence>
<reference evidence="2" key="3">
    <citation type="submission" date="2020-12" db="UniProtKB">
        <authorList>
            <consortium name="EnsemblPlants"/>
        </authorList>
    </citation>
    <scope>IDENTIFICATION</scope>
</reference>
<sequence>MMNDVFRRHLSVQSVLVGEDWSAVCASKREEVGSNVFREGKRDGKGEALSLGYQSEVSILGPVGYGPTTLPLRHSDARMMAYVDFFVIIGC</sequence>
<name>A0A2K1JXY7_PHYPA</name>
<keyword evidence="3" id="KW-1185">Reference proteome</keyword>
<dbReference type="EMBL" id="ABEU02000010">
    <property type="protein sequence ID" value="PNR46394.1"/>
    <property type="molecule type" value="Genomic_DNA"/>
</dbReference>
<evidence type="ECO:0000313" key="3">
    <source>
        <dbReference type="Proteomes" id="UP000006727"/>
    </source>
</evidence>
<dbReference type="AlphaFoldDB" id="A0A2K1JXY7"/>
<dbReference type="Gramene" id="Pp3c10_6680V3.2">
    <property type="protein sequence ID" value="PAC:32902691.CDS.1"/>
    <property type="gene ID" value="Pp3c10_6680"/>
</dbReference>
<accession>A0A2K1JXY7</accession>
<gene>
    <name evidence="1" type="ORF">PHYPA_013513</name>
</gene>
<dbReference type="Gramene" id="Pp3c10_6680V3.1">
    <property type="protein sequence ID" value="PAC:32902690.CDS.1"/>
    <property type="gene ID" value="Pp3c10_6680"/>
</dbReference>
<dbReference type="EnsemblPlants" id="Pp3c10_6680V3.1">
    <property type="protein sequence ID" value="PAC:32902690.CDS.1"/>
    <property type="gene ID" value="Pp3c10_6680"/>
</dbReference>
<dbReference type="EnsemblPlants" id="Pp3c10_6680V3.2">
    <property type="protein sequence ID" value="PAC:32902691.CDS.1"/>
    <property type="gene ID" value="Pp3c10_6680"/>
</dbReference>
<evidence type="ECO:0000313" key="2">
    <source>
        <dbReference type="EnsemblPlants" id="PAC:32900287.CDS.1"/>
    </source>
</evidence>
<organism evidence="1">
    <name type="scientific">Physcomitrium patens</name>
    <name type="common">Spreading-leaved earth moss</name>
    <name type="synonym">Physcomitrella patens</name>
    <dbReference type="NCBI Taxonomy" id="3218"/>
    <lineage>
        <taxon>Eukaryota</taxon>
        <taxon>Viridiplantae</taxon>
        <taxon>Streptophyta</taxon>
        <taxon>Embryophyta</taxon>
        <taxon>Bryophyta</taxon>
        <taxon>Bryophytina</taxon>
        <taxon>Bryopsida</taxon>
        <taxon>Funariidae</taxon>
        <taxon>Funariales</taxon>
        <taxon>Funariaceae</taxon>
        <taxon>Physcomitrium</taxon>
    </lineage>
</organism>
<dbReference type="Proteomes" id="UP000006727">
    <property type="component" value="Chromosome 10"/>
</dbReference>
<dbReference type="EnsemblPlants" id="Pp3c10_6710V3.3">
    <property type="protein sequence ID" value="PAC:32900287.CDS.1"/>
    <property type="gene ID" value="Pp3c10_6710"/>
</dbReference>
<proteinExistence type="predicted"/>
<protein>
    <submittedName>
        <fullName evidence="1 2">Uncharacterized protein</fullName>
    </submittedName>
</protein>
<reference evidence="1 3" key="1">
    <citation type="journal article" date="2008" name="Science">
        <title>The Physcomitrella genome reveals evolutionary insights into the conquest of land by plants.</title>
        <authorList>
            <person name="Rensing S."/>
            <person name="Lang D."/>
            <person name="Zimmer A."/>
            <person name="Terry A."/>
            <person name="Salamov A."/>
            <person name="Shapiro H."/>
            <person name="Nishiyama T."/>
            <person name="Perroud P.-F."/>
            <person name="Lindquist E."/>
            <person name="Kamisugi Y."/>
            <person name="Tanahashi T."/>
            <person name="Sakakibara K."/>
            <person name="Fujita T."/>
            <person name="Oishi K."/>
            <person name="Shin-I T."/>
            <person name="Kuroki Y."/>
            <person name="Toyoda A."/>
            <person name="Suzuki Y."/>
            <person name="Hashimoto A."/>
            <person name="Yamaguchi K."/>
            <person name="Sugano A."/>
            <person name="Kohara Y."/>
            <person name="Fujiyama A."/>
            <person name="Anterola A."/>
            <person name="Aoki S."/>
            <person name="Ashton N."/>
            <person name="Barbazuk W.B."/>
            <person name="Barker E."/>
            <person name="Bennetzen J."/>
            <person name="Bezanilla M."/>
            <person name="Blankenship R."/>
            <person name="Cho S.H."/>
            <person name="Dutcher S."/>
            <person name="Estelle M."/>
            <person name="Fawcett J.A."/>
            <person name="Gundlach H."/>
            <person name="Hanada K."/>
            <person name="Heyl A."/>
            <person name="Hicks K.A."/>
            <person name="Hugh J."/>
            <person name="Lohr M."/>
            <person name="Mayer K."/>
            <person name="Melkozernov A."/>
            <person name="Murata T."/>
            <person name="Nelson D."/>
            <person name="Pils B."/>
            <person name="Prigge M."/>
            <person name="Reiss B."/>
            <person name="Renner T."/>
            <person name="Rombauts S."/>
            <person name="Rushton P."/>
            <person name="Sanderfoot A."/>
            <person name="Schween G."/>
            <person name="Shiu S.-H."/>
            <person name="Stueber K."/>
            <person name="Theodoulou F.L."/>
            <person name="Tu H."/>
            <person name="Van de Peer Y."/>
            <person name="Verrier P.J."/>
            <person name="Waters E."/>
            <person name="Wood A."/>
            <person name="Yang L."/>
            <person name="Cove D."/>
            <person name="Cuming A."/>
            <person name="Hasebe M."/>
            <person name="Lucas S."/>
            <person name="Mishler D.B."/>
            <person name="Reski R."/>
            <person name="Grigoriev I."/>
            <person name="Quatrano R.S."/>
            <person name="Boore J.L."/>
        </authorList>
    </citation>
    <scope>NUCLEOTIDE SEQUENCE [LARGE SCALE GENOMIC DNA]</scope>
    <source>
        <strain evidence="2 3">cv. Gransden 2004</strain>
    </source>
</reference>